<dbReference type="Pfam" id="PF17674">
    <property type="entry name" value="HHH_9"/>
    <property type="match status" value="1"/>
</dbReference>
<dbReference type="SMART" id="SM00316">
    <property type="entry name" value="S1"/>
    <property type="match status" value="1"/>
</dbReference>
<keyword evidence="7" id="KW-1185">Reference proteome</keyword>
<evidence type="ECO:0000313" key="7">
    <source>
        <dbReference type="Proteomes" id="UP000480854"/>
    </source>
</evidence>
<gene>
    <name evidence="6" type="ORF">DS843_00630</name>
</gene>
<feature type="compositionally biased region" description="Basic and acidic residues" evidence="4">
    <location>
        <begin position="723"/>
        <end position="747"/>
    </location>
</feature>
<evidence type="ECO:0000256" key="2">
    <source>
        <dbReference type="ARBA" id="ARBA00035293"/>
    </source>
</evidence>
<dbReference type="PROSITE" id="PS50126">
    <property type="entry name" value="S1"/>
    <property type="match status" value="1"/>
</dbReference>
<dbReference type="InterPro" id="IPR055179">
    <property type="entry name" value="Tex-like_central_region"/>
</dbReference>
<dbReference type="FunFam" id="1.10.150.310:FF:000001">
    <property type="entry name" value="RNA-binding transcriptional accessory protein"/>
    <property type="match status" value="1"/>
</dbReference>
<dbReference type="GO" id="GO:0005829">
    <property type="term" value="C:cytosol"/>
    <property type="evidence" value="ECO:0007669"/>
    <property type="project" value="TreeGrafter"/>
</dbReference>
<dbReference type="Pfam" id="PF22706">
    <property type="entry name" value="Tex_central_region"/>
    <property type="match status" value="1"/>
</dbReference>
<dbReference type="InterPro" id="IPR023323">
    <property type="entry name" value="Tex-like_dom_sf"/>
</dbReference>
<dbReference type="FunFam" id="1.10.10.650:FF:000001">
    <property type="entry name" value="S1 RNA-binding domain 1"/>
    <property type="match status" value="1"/>
</dbReference>
<dbReference type="PANTHER" id="PTHR10724">
    <property type="entry name" value="30S RIBOSOMAL PROTEIN S1"/>
    <property type="match status" value="1"/>
</dbReference>
<feature type="domain" description="S1 motif" evidence="5">
    <location>
        <begin position="648"/>
        <end position="717"/>
    </location>
</feature>
<dbReference type="Gene3D" id="1.10.150.310">
    <property type="entry name" value="Tex RuvX-like domain-like"/>
    <property type="match status" value="1"/>
</dbReference>
<sequence length="792" mass="86364">MPSISQRIADELSVRESQVASAIKLLDEGSTVPFIARYRKEATGGLDDTQLRTLEERLSYLRELEDRREAILSSVREQDKLTPELELQIRQADTKTRLEDLYLPFKPKRRTKAQIAREAGLEPLADRLLADPSRQPDAEAAAFVGADKGVADVKAALDGARHILVERFGEDAELVGRLRASMADKGVVTSKVIEEKRAEGAKFSDYFEFDEPWAKVPSHRALALFRGRAQGVLDIRLDLPVEEGQPHPAERTIAAHTGIRDQGRAADKWLSDVVRWTWKLKIGPHVETDLMGDLRERAEDEAIRVFARNLHDLLLAAPAGPRTTIGLDPGIRTGVKVAVVDATGKLVDTATVYPHQPKNDWDGSIATIAALAVRHKAELISIGNGTASRETDKLVADLFKRHPELKLTKLVVSEAGASVYSASETAAAEFPKLDVSLRGAVSIARRLQDPLAELVKIEPKSIGVGQYQHDVSSGKLARSLDAVVEDCVNAVGVDLNTASVPLLTRVSGLNETIARNIVEHRDRNGAFRSRKQLLDVARLGPKTFEQAAGFLRIREGDNPLDTSAVHPEAYPLVERILKKTGKDLGSVIGDARFLRGLNAEDFTDERFGVPTVEDILKELEKPGRDPRPEFKTATFQEGVEELKDLQPGMVLEGVVTNVTAFGAFVDIGVHQDGLVHISQLSTSFVKDPHTVVKAGDIVKVKVLEVDIPRKRIGLTMRLTDAAPRPERGQGRGDGQRGDGPRGDDRRGPPPGKTAGPGKAAAPKPAPKPAKAPEPINNAFAEAFARAQAGKKR</sequence>
<dbReference type="InterPro" id="IPR023319">
    <property type="entry name" value="Tex-like_HTH_dom_sf"/>
</dbReference>
<evidence type="ECO:0000259" key="5">
    <source>
        <dbReference type="PROSITE" id="PS50126"/>
    </source>
</evidence>
<name>A0A9W7U076_9PROT</name>
<dbReference type="GO" id="GO:0003735">
    <property type="term" value="F:structural constituent of ribosome"/>
    <property type="evidence" value="ECO:0007669"/>
    <property type="project" value="TreeGrafter"/>
</dbReference>
<evidence type="ECO:0000256" key="4">
    <source>
        <dbReference type="SAM" id="MobiDB-lite"/>
    </source>
</evidence>
<dbReference type="GO" id="GO:0006412">
    <property type="term" value="P:translation"/>
    <property type="evidence" value="ECO:0007669"/>
    <property type="project" value="TreeGrafter"/>
</dbReference>
<dbReference type="Gene3D" id="1.10.10.650">
    <property type="entry name" value="RuvA domain 2-like"/>
    <property type="match status" value="1"/>
</dbReference>
<dbReference type="SUPFAM" id="SSF158832">
    <property type="entry name" value="Tex N-terminal region-like"/>
    <property type="match status" value="1"/>
</dbReference>
<dbReference type="InterPro" id="IPR037027">
    <property type="entry name" value="YqgF/RNaseH-like_dom_sf"/>
</dbReference>
<protein>
    <recommendedName>
        <fullName evidence="2">Small ribosomal subunit protein bS1</fullName>
    </recommendedName>
    <alternativeName>
        <fullName evidence="3">30S ribosomal protein S1</fullName>
    </alternativeName>
</protein>
<dbReference type="CDD" id="cd05685">
    <property type="entry name" value="S1_Tex"/>
    <property type="match status" value="1"/>
</dbReference>
<dbReference type="InterPro" id="IPR044146">
    <property type="entry name" value="S1_Tex"/>
</dbReference>
<comment type="caution">
    <text evidence="6">The sequence shown here is derived from an EMBL/GenBank/DDBJ whole genome shotgun (WGS) entry which is preliminary data.</text>
</comment>
<dbReference type="FunFam" id="3.30.420.140:FF:000001">
    <property type="entry name" value="RNA-binding transcriptional accessory protein"/>
    <property type="match status" value="1"/>
</dbReference>
<dbReference type="Pfam" id="PF12836">
    <property type="entry name" value="HHH_3"/>
    <property type="match status" value="1"/>
</dbReference>
<comment type="function">
    <text evidence="1">Binds mRNA; thus facilitating recognition of the initiation point. It is needed to translate mRNA with a short Shine-Dalgarno (SD) purine-rich sequence.</text>
</comment>
<dbReference type="GO" id="GO:0003729">
    <property type="term" value="F:mRNA binding"/>
    <property type="evidence" value="ECO:0007669"/>
    <property type="project" value="TreeGrafter"/>
</dbReference>
<dbReference type="InterPro" id="IPR018974">
    <property type="entry name" value="Tex-like_N"/>
</dbReference>
<dbReference type="InterPro" id="IPR012337">
    <property type="entry name" value="RNaseH-like_sf"/>
</dbReference>
<dbReference type="InterPro" id="IPR050437">
    <property type="entry name" value="Ribos_protein_bS1-like"/>
</dbReference>
<dbReference type="SUPFAM" id="SSF50249">
    <property type="entry name" value="Nucleic acid-binding proteins"/>
    <property type="match status" value="1"/>
</dbReference>
<feature type="compositionally biased region" description="Low complexity" evidence="4">
    <location>
        <begin position="752"/>
        <end position="762"/>
    </location>
</feature>
<dbReference type="InterPro" id="IPR032639">
    <property type="entry name" value="Tex_YqgF"/>
</dbReference>
<accession>A0A9W7U076</accession>
<dbReference type="Pfam" id="PF16921">
    <property type="entry name" value="Tex_YqgF"/>
    <property type="match status" value="1"/>
</dbReference>
<dbReference type="Gene3D" id="1.10.3500.10">
    <property type="entry name" value="Tex N-terminal region-like"/>
    <property type="match status" value="1"/>
</dbReference>
<evidence type="ECO:0000313" key="6">
    <source>
        <dbReference type="EMBL" id="KAA0683982.1"/>
    </source>
</evidence>
<dbReference type="GO" id="GO:0006139">
    <property type="term" value="P:nucleobase-containing compound metabolic process"/>
    <property type="evidence" value="ECO:0007669"/>
    <property type="project" value="InterPro"/>
</dbReference>
<dbReference type="InterPro" id="IPR006641">
    <property type="entry name" value="YqgF/RNaseH-like_dom"/>
</dbReference>
<dbReference type="SMART" id="SM00732">
    <property type="entry name" value="YqgFc"/>
    <property type="match status" value="1"/>
</dbReference>
<dbReference type="AlphaFoldDB" id="A0A9W7U076"/>
<dbReference type="InterPro" id="IPR010994">
    <property type="entry name" value="RuvA_2-like"/>
</dbReference>
<dbReference type="PANTHER" id="PTHR10724:SF10">
    <property type="entry name" value="S1 RNA-BINDING DOMAIN-CONTAINING PROTEIN 1"/>
    <property type="match status" value="1"/>
</dbReference>
<evidence type="ECO:0000256" key="3">
    <source>
        <dbReference type="ARBA" id="ARBA00035517"/>
    </source>
</evidence>
<dbReference type="FunFam" id="2.40.50.140:FF:000051">
    <property type="entry name" value="RNA-binding transcriptional accessory protein"/>
    <property type="match status" value="1"/>
</dbReference>
<organism evidence="6 7">
    <name type="scientific">Roseomonas genomospecies 6</name>
    <dbReference type="NCBI Taxonomy" id="214106"/>
    <lineage>
        <taxon>Bacteria</taxon>
        <taxon>Pseudomonadati</taxon>
        <taxon>Pseudomonadota</taxon>
        <taxon>Alphaproteobacteria</taxon>
        <taxon>Acetobacterales</taxon>
        <taxon>Roseomonadaceae</taxon>
        <taxon>Roseomonas</taxon>
    </lineage>
</organism>
<dbReference type="Proteomes" id="UP000480854">
    <property type="component" value="Unassembled WGS sequence"/>
</dbReference>
<dbReference type="Gene3D" id="3.30.420.140">
    <property type="entry name" value="YqgF/RNase H-like domain"/>
    <property type="match status" value="1"/>
</dbReference>
<dbReference type="SUPFAM" id="SSF53098">
    <property type="entry name" value="Ribonuclease H-like"/>
    <property type="match status" value="1"/>
</dbReference>
<dbReference type="OrthoDB" id="9804714at2"/>
<evidence type="ECO:0000256" key="1">
    <source>
        <dbReference type="ARBA" id="ARBA00025604"/>
    </source>
</evidence>
<dbReference type="EMBL" id="QOKW01000001">
    <property type="protein sequence ID" value="KAA0683982.1"/>
    <property type="molecule type" value="Genomic_DNA"/>
</dbReference>
<dbReference type="InterPro" id="IPR003029">
    <property type="entry name" value="S1_domain"/>
</dbReference>
<reference evidence="6 7" key="1">
    <citation type="submission" date="2018-07" db="EMBL/GenBank/DDBJ databases">
        <title>Genome sequence of Azospirillum sp. ATCC 49961.</title>
        <authorList>
            <person name="Sant'Anna F.H."/>
            <person name="Baldani J.I."/>
            <person name="Zilli J.E."/>
            <person name="Reis V.M."/>
            <person name="Hartmann A."/>
            <person name="Cruz L."/>
            <person name="de Souza E.M."/>
            <person name="de Oliveira Pedrosa F."/>
            <person name="Passaglia L.M.P."/>
        </authorList>
    </citation>
    <scope>NUCLEOTIDE SEQUENCE [LARGE SCALE GENOMIC DNA]</scope>
    <source>
        <strain evidence="6 7">ATCC 49961</strain>
    </source>
</reference>
<dbReference type="RefSeq" id="WP_149466964.1">
    <property type="nucleotide sequence ID" value="NZ_QOKW01000001.1"/>
</dbReference>
<dbReference type="Gene3D" id="2.40.50.140">
    <property type="entry name" value="Nucleic acid-binding proteins"/>
    <property type="match status" value="1"/>
</dbReference>
<dbReference type="Pfam" id="PF00575">
    <property type="entry name" value="S1"/>
    <property type="match status" value="1"/>
</dbReference>
<feature type="region of interest" description="Disordered" evidence="4">
    <location>
        <begin position="716"/>
        <end position="792"/>
    </location>
</feature>
<proteinExistence type="predicted"/>
<feature type="compositionally biased region" description="Low complexity" evidence="4">
    <location>
        <begin position="778"/>
        <end position="792"/>
    </location>
</feature>
<dbReference type="Pfam" id="PF09371">
    <property type="entry name" value="Tex_N"/>
    <property type="match status" value="1"/>
</dbReference>
<dbReference type="InterPro" id="IPR012340">
    <property type="entry name" value="NA-bd_OB-fold"/>
</dbReference>
<dbReference type="InterPro" id="IPR041692">
    <property type="entry name" value="HHH_9"/>
</dbReference>
<dbReference type="SUPFAM" id="SSF47781">
    <property type="entry name" value="RuvA domain 2-like"/>
    <property type="match status" value="2"/>
</dbReference>